<feature type="region of interest" description="Disordered" evidence="1">
    <location>
        <begin position="454"/>
        <end position="486"/>
    </location>
</feature>
<gene>
    <name evidence="2" type="ORF">Lbir_2308</name>
    <name evidence="3" type="ORF">NCTC12437_03106</name>
</gene>
<evidence type="ECO:0000313" key="3">
    <source>
        <dbReference type="EMBL" id="STX33284.1"/>
    </source>
</evidence>
<dbReference type="Proteomes" id="UP000255066">
    <property type="component" value="Unassembled WGS sequence"/>
</dbReference>
<keyword evidence="4" id="KW-1185">Reference proteome</keyword>
<protein>
    <submittedName>
        <fullName evidence="3">Uncharacterized protein</fullName>
    </submittedName>
</protein>
<sequence>MPQVKIEAVQAFKANSLPKNANQFHLNCPDEVLKNFKTLLTGSSILGSKFYNPYTKKTERFPKKAEELTGRHLQMLARNESSNVTGAMITNLYERMLSDNQIAQLRALVKATNTAGIVTVHAYGGYYSKNKKFPIPQQMIVVDQAGLQWQADFRNTGGMLFYPKDPNDKHLPAGYAAWQRDSFKAIYGSDRPISPSGNSNVVHWNGIEGVLDFDLVSNAIAAEFIQAWSAVAAQSNQLKLTANETGVAFKFLKAGMGFFASGLSTNVKPDLEHARLKGILKALQGIAALPEAERQAAIGKIKRLELPFSGSIQGNLPKPLGFDDTLTQIGEIVGKLGLEWGGTPSDDAFAPRQNINNKNYVVACTNCGDPHAMTGNEGGYSSVDAAMASNASLDVLNAAYNPHMQLRTIPLSAPPIKNAAPHAEITSSISLEKAPDESSNEIIEPQLIPESSALNKATAASSQTSSTSSSSHGFFNPPQTGRHESVMPLSPHVAEVVKIFITNAAPQLGWARLLELDGSFVKLDDHYIEIGTSNTSGNKGLATPSYELDVVDSALVLLDKKNKDLAGQWQEVSGQDKTEAVYKIMTKLPKESVHAYFLVHVLQQLKGIADKSPTPLVNAMETMDIFADPGMPADASISLNPKSQQPFIKVGNVKIELTASGRDLKMESVDGKALSPADKHKAVHEISDNLMVLKEAFSAVKFFESENELPATGPGFG</sequence>
<dbReference type="STRING" id="28083.Lbir_2308"/>
<dbReference type="OrthoDB" id="5644973at2"/>
<dbReference type="RefSeq" id="WP_058524320.1">
    <property type="nucleotide sequence ID" value="NZ_CAAAHV010000020.1"/>
</dbReference>
<feature type="compositionally biased region" description="Low complexity" evidence="1">
    <location>
        <begin position="457"/>
        <end position="471"/>
    </location>
</feature>
<proteinExistence type="predicted"/>
<evidence type="ECO:0000313" key="5">
    <source>
        <dbReference type="Proteomes" id="UP000255066"/>
    </source>
</evidence>
<organism evidence="3 5">
    <name type="scientific">Legionella birminghamensis</name>
    <dbReference type="NCBI Taxonomy" id="28083"/>
    <lineage>
        <taxon>Bacteria</taxon>
        <taxon>Pseudomonadati</taxon>
        <taxon>Pseudomonadota</taxon>
        <taxon>Gammaproteobacteria</taxon>
        <taxon>Legionellales</taxon>
        <taxon>Legionellaceae</taxon>
        <taxon>Legionella</taxon>
    </lineage>
</organism>
<dbReference type="Proteomes" id="UP000054735">
    <property type="component" value="Unassembled WGS sequence"/>
</dbReference>
<accession>A0A378IMG7</accession>
<evidence type="ECO:0000313" key="4">
    <source>
        <dbReference type="Proteomes" id="UP000054735"/>
    </source>
</evidence>
<dbReference type="EMBL" id="UGNW01000001">
    <property type="protein sequence ID" value="STX33284.1"/>
    <property type="molecule type" value="Genomic_DNA"/>
</dbReference>
<reference evidence="2 4" key="1">
    <citation type="submission" date="2015-11" db="EMBL/GenBank/DDBJ databases">
        <title>Genomic analysis of 38 Legionella species identifies large and diverse effector repertoires.</title>
        <authorList>
            <person name="Burstein D."/>
            <person name="Amaro F."/>
            <person name="Zusman T."/>
            <person name="Lifshitz Z."/>
            <person name="Cohen O."/>
            <person name="Gilbert J.A."/>
            <person name="Pupko T."/>
            <person name="Shuman H.A."/>
            <person name="Segal G."/>
        </authorList>
    </citation>
    <scope>NUCLEOTIDE SEQUENCE [LARGE SCALE GENOMIC DNA]</scope>
    <source>
        <strain evidence="2 4">CDC#1407-AL-14</strain>
    </source>
</reference>
<evidence type="ECO:0000313" key="2">
    <source>
        <dbReference type="EMBL" id="KTC68775.1"/>
    </source>
</evidence>
<name>A0A378IMG7_9GAMM</name>
<dbReference type="AlphaFoldDB" id="A0A378IMG7"/>
<dbReference type="EMBL" id="LNXT01000044">
    <property type="protein sequence ID" value="KTC68775.1"/>
    <property type="molecule type" value="Genomic_DNA"/>
</dbReference>
<reference evidence="3 5" key="2">
    <citation type="submission" date="2018-06" db="EMBL/GenBank/DDBJ databases">
        <authorList>
            <consortium name="Pathogen Informatics"/>
            <person name="Doyle S."/>
        </authorList>
    </citation>
    <scope>NUCLEOTIDE SEQUENCE [LARGE SCALE GENOMIC DNA]</scope>
    <source>
        <strain evidence="3 5">NCTC12437</strain>
    </source>
</reference>
<evidence type="ECO:0000256" key="1">
    <source>
        <dbReference type="SAM" id="MobiDB-lite"/>
    </source>
</evidence>